<name>A0AA38LZ14_9CUCU</name>
<accession>A0AA38LZ14</accession>
<gene>
    <name evidence="1" type="ORF">Zmor_009024</name>
</gene>
<dbReference type="Proteomes" id="UP001168821">
    <property type="component" value="Unassembled WGS sequence"/>
</dbReference>
<protein>
    <submittedName>
        <fullName evidence="1">Uncharacterized protein</fullName>
    </submittedName>
</protein>
<keyword evidence="2" id="KW-1185">Reference proteome</keyword>
<evidence type="ECO:0000313" key="2">
    <source>
        <dbReference type="Proteomes" id="UP001168821"/>
    </source>
</evidence>
<proteinExistence type="predicted"/>
<comment type="caution">
    <text evidence="1">The sequence shown here is derived from an EMBL/GenBank/DDBJ whole genome shotgun (WGS) entry which is preliminary data.</text>
</comment>
<organism evidence="1 2">
    <name type="scientific">Zophobas morio</name>
    <dbReference type="NCBI Taxonomy" id="2755281"/>
    <lineage>
        <taxon>Eukaryota</taxon>
        <taxon>Metazoa</taxon>
        <taxon>Ecdysozoa</taxon>
        <taxon>Arthropoda</taxon>
        <taxon>Hexapoda</taxon>
        <taxon>Insecta</taxon>
        <taxon>Pterygota</taxon>
        <taxon>Neoptera</taxon>
        <taxon>Endopterygota</taxon>
        <taxon>Coleoptera</taxon>
        <taxon>Polyphaga</taxon>
        <taxon>Cucujiformia</taxon>
        <taxon>Tenebrionidae</taxon>
        <taxon>Zophobas</taxon>
    </lineage>
</organism>
<dbReference type="AlphaFoldDB" id="A0AA38LZ14"/>
<dbReference type="EMBL" id="JALNTZ010002855">
    <property type="protein sequence ID" value="KAJ3616785.1"/>
    <property type="molecule type" value="Genomic_DNA"/>
</dbReference>
<reference evidence="1" key="1">
    <citation type="journal article" date="2023" name="G3 (Bethesda)">
        <title>Whole genome assemblies of Zophobas morio and Tenebrio molitor.</title>
        <authorList>
            <person name="Kaur S."/>
            <person name="Stinson S.A."/>
            <person name="diCenzo G.C."/>
        </authorList>
    </citation>
    <scope>NUCLEOTIDE SEQUENCE</scope>
    <source>
        <strain evidence="1">QUZm001</strain>
    </source>
</reference>
<evidence type="ECO:0000313" key="1">
    <source>
        <dbReference type="EMBL" id="KAJ3616785.1"/>
    </source>
</evidence>
<sequence>MRIGSSPKWKCSNYIKDSSGELGLIRPSTIIGGACVVLPSSSKVAQIGGTHERGEKRRFVFVAFRPYHAIIKWRKWWEETVFNTFDETPKRWPPFPCRYRHVLQYRLQRFLGKRPAPF</sequence>